<gene>
    <name evidence="1" type="ORF">LOK49_LG03G02256</name>
</gene>
<dbReference type="EMBL" id="CM045763">
    <property type="protein sequence ID" value="KAI8021019.1"/>
    <property type="molecule type" value="Genomic_DNA"/>
</dbReference>
<name>A0ACC0I795_9ERIC</name>
<organism evidence="1 2">
    <name type="scientific">Camellia lanceoleosa</name>
    <dbReference type="NCBI Taxonomy" id="1840588"/>
    <lineage>
        <taxon>Eukaryota</taxon>
        <taxon>Viridiplantae</taxon>
        <taxon>Streptophyta</taxon>
        <taxon>Embryophyta</taxon>
        <taxon>Tracheophyta</taxon>
        <taxon>Spermatophyta</taxon>
        <taxon>Magnoliopsida</taxon>
        <taxon>eudicotyledons</taxon>
        <taxon>Gunneridae</taxon>
        <taxon>Pentapetalae</taxon>
        <taxon>asterids</taxon>
        <taxon>Ericales</taxon>
        <taxon>Theaceae</taxon>
        <taxon>Camellia</taxon>
    </lineage>
</organism>
<reference evidence="1 2" key="1">
    <citation type="journal article" date="2022" name="Plant J.">
        <title>Chromosome-level genome of Camellia lanceoleosa provides a valuable resource for understanding genome evolution and self-incompatibility.</title>
        <authorList>
            <person name="Gong W."/>
            <person name="Xiao S."/>
            <person name="Wang L."/>
            <person name="Liao Z."/>
            <person name="Chang Y."/>
            <person name="Mo W."/>
            <person name="Hu G."/>
            <person name="Li W."/>
            <person name="Zhao G."/>
            <person name="Zhu H."/>
            <person name="Hu X."/>
            <person name="Ji K."/>
            <person name="Xiang X."/>
            <person name="Song Q."/>
            <person name="Yuan D."/>
            <person name="Jin S."/>
            <person name="Zhang L."/>
        </authorList>
    </citation>
    <scope>NUCLEOTIDE SEQUENCE [LARGE SCALE GENOMIC DNA]</scope>
    <source>
        <strain evidence="1">SQ_2022a</strain>
    </source>
</reference>
<keyword evidence="2" id="KW-1185">Reference proteome</keyword>
<proteinExistence type="predicted"/>
<comment type="caution">
    <text evidence="1">The sequence shown here is derived from an EMBL/GenBank/DDBJ whole genome shotgun (WGS) entry which is preliminary data.</text>
</comment>
<protein>
    <submittedName>
        <fullName evidence="1">Uncharacterized protein</fullName>
    </submittedName>
</protein>
<evidence type="ECO:0000313" key="2">
    <source>
        <dbReference type="Proteomes" id="UP001060215"/>
    </source>
</evidence>
<evidence type="ECO:0000313" key="1">
    <source>
        <dbReference type="EMBL" id="KAI8021019.1"/>
    </source>
</evidence>
<accession>A0ACC0I795</accession>
<dbReference type="Proteomes" id="UP001060215">
    <property type="component" value="Chromosome 6"/>
</dbReference>
<sequence>MMLSVEVFNEVFNGIEVFNRAEVFTVGLHFDCCSTALQTRLSRETAPSPNTSLPRNRSAPSARNRSSRSTLSATPSICPLSQAYVSKAKRFC</sequence>